<evidence type="ECO:0000313" key="1">
    <source>
        <dbReference type="EMBL" id="CAG8746597.1"/>
    </source>
</evidence>
<dbReference type="AlphaFoldDB" id="A0A9N9NN36"/>
<protein>
    <submittedName>
        <fullName evidence="1">8058_t:CDS:1</fullName>
    </submittedName>
</protein>
<name>A0A9N9NN36_9GLOM</name>
<feature type="non-terminal residue" evidence="1">
    <location>
        <position position="63"/>
    </location>
</feature>
<gene>
    <name evidence="1" type="ORF">AMORRO_LOCUS15086</name>
</gene>
<organism evidence="1 2">
    <name type="scientific">Acaulospora morrowiae</name>
    <dbReference type="NCBI Taxonomy" id="94023"/>
    <lineage>
        <taxon>Eukaryota</taxon>
        <taxon>Fungi</taxon>
        <taxon>Fungi incertae sedis</taxon>
        <taxon>Mucoromycota</taxon>
        <taxon>Glomeromycotina</taxon>
        <taxon>Glomeromycetes</taxon>
        <taxon>Diversisporales</taxon>
        <taxon>Acaulosporaceae</taxon>
        <taxon>Acaulospora</taxon>
    </lineage>
</organism>
<evidence type="ECO:0000313" key="2">
    <source>
        <dbReference type="Proteomes" id="UP000789342"/>
    </source>
</evidence>
<feature type="non-terminal residue" evidence="1">
    <location>
        <position position="1"/>
    </location>
</feature>
<dbReference type="EMBL" id="CAJVPV010033251">
    <property type="protein sequence ID" value="CAG8746597.1"/>
    <property type="molecule type" value="Genomic_DNA"/>
</dbReference>
<reference evidence="1" key="1">
    <citation type="submission" date="2021-06" db="EMBL/GenBank/DDBJ databases">
        <authorList>
            <person name="Kallberg Y."/>
            <person name="Tangrot J."/>
            <person name="Rosling A."/>
        </authorList>
    </citation>
    <scope>NUCLEOTIDE SEQUENCE</scope>
    <source>
        <strain evidence="1">CL551</strain>
    </source>
</reference>
<dbReference type="Proteomes" id="UP000789342">
    <property type="component" value="Unassembled WGS sequence"/>
</dbReference>
<keyword evidence="2" id="KW-1185">Reference proteome</keyword>
<sequence>AYQAEIFSLRTHVTQLQDILKENEIPVPAPPPPIPWVLDTTVQSPTWIINPEWFKLNPNSIPF</sequence>
<comment type="caution">
    <text evidence="1">The sequence shown here is derived from an EMBL/GenBank/DDBJ whole genome shotgun (WGS) entry which is preliminary data.</text>
</comment>
<accession>A0A9N9NN36</accession>
<proteinExistence type="predicted"/>